<sequence length="280" mass="32872">MKFFNLFKYDLKNGFRINLVHLFVIVLVVLAFCIDFYIRKKHAYMFDPTIPPGTWVDYLFYVLAGIKEYIPSDTESFLFPIKWMLLHLFILYSTLHYPSRDLSSLGLNMLMRTKGRMAWWISKTLWNICYVLANYAIIFLTIFVFCFIMQEPISFDITPMFVNDLLEAKSPYDKFPSELVVYIVFIPMLMSIGFNLLQMTIVLFIKPLHSFGMLAILLLSSAYLVTPYLPGNYAMPIRSDYVVEQGFTFNEAVIAWIILTAVSFTLGCFYFRRYDILHDE</sequence>
<keyword evidence="1" id="KW-0812">Transmembrane</keyword>
<name>A0A6N7QYB2_9BACI</name>
<proteinExistence type="predicted"/>
<feature type="transmembrane region" description="Helical" evidence="1">
    <location>
        <begin position="20"/>
        <end position="38"/>
    </location>
</feature>
<reference evidence="2 3" key="1">
    <citation type="submission" date="2019-10" db="EMBL/GenBank/DDBJ databases">
        <title>Gracilibacillus salitolerans sp. nov., a moderate halophile isolated from a saline soil in northwest China.</title>
        <authorList>
            <person name="Gan L."/>
        </authorList>
    </citation>
    <scope>NUCLEOTIDE SEQUENCE [LARGE SCALE GENOMIC DNA]</scope>
    <source>
        <strain evidence="2 3">TP2-8</strain>
    </source>
</reference>
<feature type="transmembrane region" description="Helical" evidence="1">
    <location>
        <begin position="179"/>
        <end position="204"/>
    </location>
</feature>
<feature type="transmembrane region" description="Helical" evidence="1">
    <location>
        <begin position="211"/>
        <end position="229"/>
    </location>
</feature>
<dbReference type="Proteomes" id="UP000435187">
    <property type="component" value="Unassembled WGS sequence"/>
</dbReference>
<dbReference type="RefSeq" id="WP_153834656.1">
    <property type="nucleotide sequence ID" value="NZ_JBHUMW010000018.1"/>
</dbReference>
<keyword evidence="1" id="KW-1133">Transmembrane helix</keyword>
<organism evidence="2 3">
    <name type="scientific">Gracilibacillus thailandensis</name>
    <dbReference type="NCBI Taxonomy" id="563735"/>
    <lineage>
        <taxon>Bacteria</taxon>
        <taxon>Bacillati</taxon>
        <taxon>Bacillota</taxon>
        <taxon>Bacilli</taxon>
        <taxon>Bacillales</taxon>
        <taxon>Bacillaceae</taxon>
        <taxon>Gracilibacillus</taxon>
    </lineage>
</organism>
<accession>A0A6N7QYB2</accession>
<comment type="caution">
    <text evidence="2">The sequence shown here is derived from an EMBL/GenBank/DDBJ whole genome shotgun (WGS) entry which is preliminary data.</text>
</comment>
<dbReference type="AlphaFoldDB" id="A0A6N7QYB2"/>
<keyword evidence="1" id="KW-0472">Membrane</keyword>
<evidence type="ECO:0000313" key="3">
    <source>
        <dbReference type="Proteomes" id="UP000435187"/>
    </source>
</evidence>
<feature type="transmembrane region" description="Helical" evidence="1">
    <location>
        <begin position="249"/>
        <end position="271"/>
    </location>
</feature>
<dbReference type="EMBL" id="WJEE01000009">
    <property type="protein sequence ID" value="MRI65881.1"/>
    <property type="molecule type" value="Genomic_DNA"/>
</dbReference>
<keyword evidence="3" id="KW-1185">Reference proteome</keyword>
<protein>
    <submittedName>
        <fullName evidence="2">Uncharacterized protein</fullName>
    </submittedName>
</protein>
<gene>
    <name evidence="2" type="ORF">GH885_05915</name>
</gene>
<feature type="transmembrane region" description="Helical" evidence="1">
    <location>
        <begin position="124"/>
        <end position="150"/>
    </location>
</feature>
<evidence type="ECO:0000313" key="2">
    <source>
        <dbReference type="EMBL" id="MRI65881.1"/>
    </source>
</evidence>
<evidence type="ECO:0000256" key="1">
    <source>
        <dbReference type="SAM" id="Phobius"/>
    </source>
</evidence>